<organism evidence="2 3">
    <name type="scientific">Mycena maculata</name>
    <dbReference type="NCBI Taxonomy" id="230809"/>
    <lineage>
        <taxon>Eukaryota</taxon>
        <taxon>Fungi</taxon>
        <taxon>Dikarya</taxon>
        <taxon>Basidiomycota</taxon>
        <taxon>Agaricomycotina</taxon>
        <taxon>Agaricomycetes</taxon>
        <taxon>Agaricomycetidae</taxon>
        <taxon>Agaricales</taxon>
        <taxon>Marasmiineae</taxon>
        <taxon>Mycenaceae</taxon>
        <taxon>Mycena</taxon>
    </lineage>
</organism>
<keyword evidence="3" id="KW-1185">Reference proteome</keyword>
<dbReference type="Proteomes" id="UP001215280">
    <property type="component" value="Unassembled WGS sequence"/>
</dbReference>
<evidence type="ECO:0000313" key="3">
    <source>
        <dbReference type="Proteomes" id="UP001215280"/>
    </source>
</evidence>
<accession>A0AAD7HSN4</accession>
<dbReference type="EMBL" id="JARJLG010000212">
    <property type="protein sequence ID" value="KAJ7727449.1"/>
    <property type="molecule type" value="Genomic_DNA"/>
</dbReference>
<protein>
    <submittedName>
        <fullName evidence="2">Uncharacterized protein</fullName>
    </submittedName>
</protein>
<evidence type="ECO:0000256" key="1">
    <source>
        <dbReference type="SAM" id="MobiDB-lite"/>
    </source>
</evidence>
<evidence type="ECO:0000313" key="2">
    <source>
        <dbReference type="EMBL" id="KAJ7727449.1"/>
    </source>
</evidence>
<name>A0AAD7HSN4_9AGAR</name>
<comment type="caution">
    <text evidence="2">The sequence shown here is derived from an EMBL/GenBank/DDBJ whole genome shotgun (WGS) entry which is preliminary data.</text>
</comment>
<feature type="region of interest" description="Disordered" evidence="1">
    <location>
        <begin position="213"/>
        <end position="233"/>
    </location>
</feature>
<gene>
    <name evidence="2" type="ORF">DFH07DRAFT_782498</name>
</gene>
<proteinExistence type="predicted"/>
<reference evidence="2" key="1">
    <citation type="submission" date="2023-03" db="EMBL/GenBank/DDBJ databases">
        <title>Massive genome expansion in bonnet fungi (Mycena s.s.) driven by repeated elements and novel gene families across ecological guilds.</title>
        <authorList>
            <consortium name="Lawrence Berkeley National Laboratory"/>
            <person name="Harder C.B."/>
            <person name="Miyauchi S."/>
            <person name="Viragh M."/>
            <person name="Kuo A."/>
            <person name="Thoen E."/>
            <person name="Andreopoulos B."/>
            <person name="Lu D."/>
            <person name="Skrede I."/>
            <person name="Drula E."/>
            <person name="Henrissat B."/>
            <person name="Morin E."/>
            <person name="Kohler A."/>
            <person name="Barry K."/>
            <person name="LaButti K."/>
            <person name="Morin E."/>
            <person name="Salamov A."/>
            <person name="Lipzen A."/>
            <person name="Mereny Z."/>
            <person name="Hegedus B."/>
            <person name="Baldrian P."/>
            <person name="Stursova M."/>
            <person name="Weitz H."/>
            <person name="Taylor A."/>
            <person name="Grigoriev I.V."/>
            <person name="Nagy L.G."/>
            <person name="Martin F."/>
            <person name="Kauserud H."/>
        </authorList>
    </citation>
    <scope>NUCLEOTIDE SEQUENCE</scope>
    <source>
        <strain evidence="2">CBHHK188m</strain>
    </source>
</reference>
<dbReference type="AlphaFoldDB" id="A0AAD7HSN4"/>
<sequence>MDPTHEYCVTAAPRPDVRMRVLTKFYRPTVFSPTERACCCASPTLTQATLHGSKCMLWARRTHSGVRRSSCLGTGGDEGPRAACVCVGEERHATLVDAPRSLLDALAQNMAQVTALADIFEDENTALEVHVASLQWEFNVSNPKFTHRTTTSLHTSLAALCTRHAATIATLEANVASLTQQLCPVRRGGCGWRWMSWAACLYVRRWDEEGRCGDGKGGGGSSGPGRAPLRGNTGGAVAAGGRAPWQGYHECRENCFLCSPAVVFPLFTSPTRIHDDGARELWHMIANPFQNGRRVNRLLISAEDFSALQCLQDAKMSLQFDVLNLWFSLTKFRVREWAQADPCVLRSDSMVIPFVWGTCTGADVSILFGLQRIGLMQLAVEIEFHADESSFTFQQSSVGAALFGKVRAFKGTARLRQYLHFLRVRPLISINLYLGSVVMVL</sequence>